<dbReference type="Pfam" id="PF10615">
    <property type="entry name" value="DUF2470"/>
    <property type="match status" value="1"/>
</dbReference>
<evidence type="ECO:0000313" key="3">
    <source>
        <dbReference type="Proteomes" id="UP000292235"/>
    </source>
</evidence>
<dbReference type="RefSeq" id="WP_131098156.1">
    <property type="nucleotide sequence ID" value="NZ_CP036455.1"/>
</dbReference>
<dbReference type="InterPro" id="IPR037119">
    <property type="entry name" value="Haem_oxidase_HugZ-like_sf"/>
</dbReference>
<dbReference type="AlphaFoldDB" id="A0A4P6Q018"/>
<protein>
    <recommendedName>
        <fullName evidence="1">DUF2470 domain-containing protein</fullName>
    </recommendedName>
</protein>
<dbReference type="SUPFAM" id="SSF50475">
    <property type="entry name" value="FMN-binding split barrel"/>
    <property type="match status" value="1"/>
</dbReference>
<feature type="domain" description="DUF2470" evidence="1">
    <location>
        <begin position="15"/>
        <end position="88"/>
    </location>
</feature>
<dbReference type="KEGG" id="strr:EKD16_10410"/>
<proteinExistence type="predicted"/>
<reference evidence="2 3" key="1">
    <citation type="submission" date="2019-02" db="EMBL/GenBank/DDBJ databases">
        <authorList>
            <person name="Khodamoradi S."/>
            <person name="Hahnke R.L."/>
            <person name="Kaempfer P."/>
            <person name="Schumann P."/>
            <person name="Rohde M."/>
            <person name="Steinert M."/>
            <person name="Luzhetskyy A."/>
            <person name="Wink J."/>
            <person name="Ruckert C."/>
        </authorList>
    </citation>
    <scope>NUCLEOTIDE SEQUENCE [LARGE SCALE GENOMIC DNA]</scope>
    <source>
        <strain evidence="2 3">M2</strain>
    </source>
</reference>
<dbReference type="OrthoDB" id="5116982at2"/>
<organism evidence="2 3">
    <name type="scientific">Streptomonospora litoralis</name>
    <dbReference type="NCBI Taxonomy" id="2498135"/>
    <lineage>
        <taxon>Bacteria</taxon>
        <taxon>Bacillati</taxon>
        <taxon>Actinomycetota</taxon>
        <taxon>Actinomycetes</taxon>
        <taxon>Streptosporangiales</taxon>
        <taxon>Nocardiopsidaceae</taxon>
        <taxon>Streptomonospora</taxon>
    </lineage>
</organism>
<sequence length="109" mass="11417">MTVPSTPFTAEVVSAITAHMNGDHPQETLAICRALGGVPEATAARMTGVDAAGGDYLATVDGAEAAVRIPWSQELTERGQVRREVVRMYRDACELLGIAPAGDEEPGGH</sequence>
<dbReference type="EMBL" id="CP036455">
    <property type="protein sequence ID" value="QBI53868.1"/>
    <property type="molecule type" value="Genomic_DNA"/>
</dbReference>
<keyword evidence="3" id="KW-1185">Reference proteome</keyword>
<evidence type="ECO:0000259" key="1">
    <source>
        <dbReference type="Pfam" id="PF10615"/>
    </source>
</evidence>
<accession>A0A4P6Q018</accession>
<dbReference type="Gene3D" id="3.20.180.10">
    <property type="entry name" value="PNP-oxidase-like"/>
    <property type="match status" value="1"/>
</dbReference>
<evidence type="ECO:0000313" key="2">
    <source>
        <dbReference type="EMBL" id="QBI53868.1"/>
    </source>
</evidence>
<name>A0A4P6Q018_9ACTN</name>
<dbReference type="InterPro" id="IPR019595">
    <property type="entry name" value="DUF2470"/>
</dbReference>
<gene>
    <name evidence="2" type="ORF">EKD16_10410</name>
</gene>
<dbReference type="Proteomes" id="UP000292235">
    <property type="component" value="Chromosome"/>
</dbReference>